<accession>A0A376NU16</accession>
<keyword evidence="1" id="KW-0326">Glycosidase</keyword>
<evidence type="ECO:0000313" key="1">
    <source>
        <dbReference type="EMBL" id="STH69571.1"/>
    </source>
</evidence>
<evidence type="ECO:0000313" key="2">
    <source>
        <dbReference type="Proteomes" id="UP000254428"/>
    </source>
</evidence>
<dbReference type="AlphaFoldDB" id="A0A376NU16"/>
<keyword evidence="1" id="KW-0378">Hydrolase</keyword>
<reference evidence="1 2" key="1">
    <citation type="submission" date="2018-06" db="EMBL/GenBank/DDBJ databases">
        <authorList>
            <consortium name="Pathogen Informatics"/>
            <person name="Doyle S."/>
        </authorList>
    </citation>
    <scope>NUCLEOTIDE SEQUENCE [LARGE SCALE GENOMIC DNA]</scope>
    <source>
        <strain evidence="1 2">NCTC11341</strain>
    </source>
</reference>
<dbReference type="EMBL" id="UGBT01000002">
    <property type="protein sequence ID" value="STH69571.1"/>
    <property type="molecule type" value="Genomic_DNA"/>
</dbReference>
<dbReference type="GO" id="GO:0008706">
    <property type="term" value="F:6-phospho-beta-glucosidase activity"/>
    <property type="evidence" value="ECO:0007669"/>
    <property type="project" value="UniProtKB-EC"/>
</dbReference>
<gene>
    <name evidence="1" type="primary">ascB_1</name>
    <name evidence="1" type="ORF">NCTC11341_01097</name>
</gene>
<dbReference type="Proteomes" id="UP000254428">
    <property type="component" value="Unassembled WGS sequence"/>
</dbReference>
<organism evidence="1 2">
    <name type="scientific">Escherichia coli</name>
    <dbReference type="NCBI Taxonomy" id="562"/>
    <lineage>
        <taxon>Bacteria</taxon>
        <taxon>Pseudomonadati</taxon>
        <taxon>Pseudomonadota</taxon>
        <taxon>Gammaproteobacteria</taxon>
        <taxon>Enterobacterales</taxon>
        <taxon>Enterobacteriaceae</taxon>
        <taxon>Escherichia</taxon>
    </lineage>
</organism>
<proteinExistence type="predicted"/>
<sequence>MAVKLGLEKRFQLRDDEFYPSHEATDFYHRY</sequence>
<dbReference type="EC" id="3.2.1.86" evidence="1"/>
<name>A0A376NU16_ECOLX</name>
<protein>
    <submittedName>
        <fullName evidence="1">6-phospho-beta-glucosidase</fullName>
        <ecNumber evidence="1">3.2.1.86</ecNumber>
    </submittedName>
</protein>